<evidence type="ECO:0000313" key="10">
    <source>
        <dbReference type="Proteomes" id="UP000509418"/>
    </source>
</evidence>
<keyword evidence="5" id="KW-0804">Transcription</keyword>
<evidence type="ECO:0000256" key="2">
    <source>
        <dbReference type="ARBA" id="ARBA00023015"/>
    </source>
</evidence>
<dbReference type="EMBL" id="CP056041">
    <property type="protein sequence ID" value="QKZ17795.1"/>
    <property type="molecule type" value="Genomic_DNA"/>
</dbReference>
<dbReference type="Pfam" id="PF04542">
    <property type="entry name" value="Sigma70_r2"/>
    <property type="match status" value="1"/>
</dbReference>
<evidence type="ECO:0000259" key="7">
    <source>
        <dbReference type="Pfam" id="PF04542"/>
    </source>
</evidence>
<dbReference type="Gene3D" id="1.10.1740.10">
    <property type="match status" value="1"/>
</dbReference>
<reference evidence="9 10" key="1">
    <citation type="submission" date="2020-06" db="EMBL/GenBank/DDBJ databases">
        <title>Genome mining for natural products.</title>
        <authorList>
            <person name="Zhang B."/>
            <person name="Shi J."/>
            <person name="Ge H."/>
        </authorList>
    </citation>
    <scope>NUCLEOTIDE SEQUENCE [LARGE SCALE GENOMIC DNA]</scope>
    <source>
        <strain evidence="9 10">NA02069</strain>
    </source>
</reference>
<evidence type="ECO:0000256" key="1">
    <source>
        <dbReference type="ARBA" id="ARBA00010641"/>
    </source>
</evidence>
<feature type="region of interest" description="Disordered" evidence="6">
    <location>
        <begin position="1"/>
        <end position="22"/>
    </location>
</feature>
<dbReference type="NCBIfam" id="TIGR02937">
    <property type="entry name" value="sigma70-ECF"/>
    <property type="match status" value="1"/>
</dbReference>
<gene>
    <name evidence="9" type="primary">sigK</name>
    <name evidence="9" type="ORF">HUT05_10815</name>
</gene>
<sequence length="224" mass="24894">MRATAGPRTLWGRAHDSRHCASRHTQVGEAVAKRQASEARHIGAAETDRLLVSVAAGSRDAFSRLYDVAAGPIYGMACRVLQDQGRAEEVAQEVMLEVWQSAPRYRPENGHAMTWMMTIAHHRAVDSVRTLQRSAERERTVSQQEAALAYDDVVETVESIGEREQVRSCLKELTAELRQPVMLAYYQGLTQTEIAAALSLPLGTVKSRLRRALTHLRHCLGDPP</sequence>
<keyword evidence="10" id="KW-1185">Reference proteome</keyword>
<comment type="similarity">
    <text evidence="1">Belongs to the sigma-70 factor family. ECF subfamily.</text>
</comment>
<accession>A0A7H8T2S3</accession>
<dbReference type="InterPro" id="IPR036388">
    <property type="entry name" value="WH-like_DNA-bd_sf"/>
</dbReference>
<dbReference type="InterPro" id="IPR013325">
    <property type="entry name" value="RNA_pol_sigma_r2"/>
</dbReference>
<dbReference type="CDD" id="cd06171">
    <property type="entry name" value="Sigma70_r4"/>
    <property type="match status" value="1"/>
</dbReference>
<dbReference type="Pfam" id="PF04545">
    <property type="entry name" value="Sigma70_r4"/>
    <property type="match status" value="1"/>
</dbReference>
<keyword evidence="4" id="KW-0238">DNA-binding</keyword>
<evidence type="ECO:0000256" key="4">
    <source>
        <dbReference type="ARBA" id="ARBA00023125"/>
    </source>
</evidence>
<dbReference type="GO" id="GO:0016987">
    <property type="term" value="F:sigma factor activity"/>
    <property type="evidence" value="ECO:0007669"/>
    <property type="project" value="UniProtKB-KW"/>
</dbReference>
<proteinExistence type="inferred from homology"/>
<feature type="domain" description="RNA polymerase sigma-70 region 4" evidence="8">
    <location>
        <begin position="169"/>
        <end position="218"/>
    </location>
</feature>
<dbReference type="InterPro" id="IPR007627">
    <property type="entry name" value="RNA_pol_sigma70_r2"/>
</dbReference>
<dbReference type="Proteomes" id="UP000509418">
    <property type="component" value="Chromosome"/>
</dbReference>
<name>A0A7H8T2S3_STRCX</name>
<keyword evidence="3" id="KW-0731">Sigma factor</keyword>
<dbReference type="PANTHER" id="PTHR43133:SF66">
    <property type="entry name" value="ECF RNA POLYMERASE SIGMA FACTOR SIGK"/>
    <property type="match status" value="1"/>
</dbReference>
<dbReference type="SUPFAM" id="SSF88946">
    <property type="entry name" value="Sigma2 domain of RNA polymerase sigma factors"/>
    <property type="match status" value="1"/>
</dbReference>
<dbReference type="InterPro" id="IPR013324">
    <property type="entry name" value="RNA_pol_sigma_r3/r4-like"/>
</dbReference>
<protein>
    <submittedName>
        <fullName evidence="9">ECF RNA polymerase sigma factor SigK</fullName>
    </submittedName>
</protein>
<dbReference type="AlphaFoldDB" id="A0A7H8T2S3"/>
<dbReference type="InterPro" id="IPR007630">
    <property type="entry name" value="RNA_pol_sigma70_r4"/>
</dbReference>
<dbReference type="Gene3D" id="1.10.10.10">
    <property type="entry name" value="Winged helix-like DNA-binding domain superfamily/Winged helix DNA-binding domain"/>
    <property type="match status" value="1"/>
</dbReference>
<dbReference type="InterPro" id="IPR039425">
    <property type="entry name" value="RNA_pol_sigma-70-like"/>
</dbReference>
<evidence type="ECO:0000256" key="3">
    <source>
        <dbReference type="ARBA" id="ARBA00023082"/>
    </source>
</evidence>
<dbReference type="NCBIfam" id="NF007228">
    <property type="entry name" value="PRK09646.1"/>
    <property type="match status" value="1"/>
</dbReference>
<keyword evidence="2" id="KW-0805">Transcription regulation</keyword>
<evidence type="ECO:0000256" key="5">
    <source>
        <dbReference type="ARBA" id="ARBA00023163"/>
    </source>
</evidence>
<dbReference type="GO" id="GO:0003677">
    <property type="term" value="F:DNA binding"/>
    <property type="evidence" value="ECO:0007669"/>
    <property type="project" value="InterPro"/>
</dbReference>
<dbReference type="GO" id="GO:0006352">
    <property type="term" value="P:DNA-templated transcription initiation"/>
    <property type="evidence" value="ECO:0007669"/>
    <property type="project" value="InterPro"/>
</dbReference>
<evidence type="ECO:0000313" key="9">
    <source>
        <dbReference type="EMBL" id="QKZ17795.1"/>
    </source>
</evidence>
<dbReference type="InterPro" id="IPR014284">
    <property type="entry name" value="RNA_pol_sigma-70_dom"/>
</dbReference>
<dbReference type="PANTHER" id="PTHR43133">
    <property type="entry name" value="RNA POLYMERASE ECF-TYPE SIGMA FACTO"/>
    <property type="match status" value="1"/>
</dbReference>
<dbReference type="SUPFAM" id="SSF88659">
    <property type="entry name" value="Sigma3 and sigma4 domains of RNA polymerase sigma factors"/>
    <property type="match status" value="1"/>
</dbReference>
<feature type="domain" description="RNA polymerase sigma-70 region 2" evidence="7">
    <location>
        <begin position="71"/>
        <end position="133"/>
    </location>
</feature>
<evidence type="ECO:0000256" key="6">
    <source>
        <dbReference type="SAM" id="MobiDB-lite"/>
    </source>
</evidence>
<organism evidence="9 10">
    <name type="scientific">Streptomyces chartreusis</name>
    <dbReference type="NCBI Taxonomy" id="1969"/>
    <lineage>
        <taxon>Bacteria</taxon>
        <taxon>Bacillati</taxon>
        <taxon>Actinomycetota</taxon>
        <taxon>Actinomycetes</taxon>
        <taxon>Kitasatosporales</taxon>
        <taxon>Streptomycetaceae</taxon>
        <taxon>Streptomyces</taxon>
    </lineage>
</organism>
<evidence type="ECO:0000259" key="8">
    <source>
        <dbReference type="Pfam" id="PF04545"/>
    </source>
</evidence>